<dbReference type="PANTHER" id="PTHR33375:SF1">
    <property type="entry name" value="CHROMOSOME-PARTITIONING PROTEIN PARB-RELATED"/>
    <property type="match status" value="1"/>
</dbReference>
<accession>A0A2W4SFM7</accession>
<comment type="similarity">
    <text evidence="1">Belongs to the ParB family.</text>
</comment>
<dbReference type="NCBIfam" id="TIGR00180">
    <property type="entry name" value="parB_part"/>
    <property type="match status" value="1"/>
</dbReference>
<evidence type="ECO:0000256" key="2">
    <source>
        <dbReference type="ARBA" id="ARBA00022372"/>
    </source>
</evidence>
<dbReference type="Proteomes" id="UP000249396">
    <property type="component" value="Unassembled WGS sequence"/>
</dbReference>
<gene>
    <name evidence="7" type="ORF">DM484_24570</name>
</gene>
<evidence type="ECO:0000313" key="8">
    <source>
        <dbReference type="Proteomes" id="UP000249396"/>
    </source>
</evidence>
<evidence type="ECO:0000259" key="6">
    <source>
        <dbReference type="SMART" id="SM00470"/>
    </source>
</evidence>
<dbReference type="CDD" id="cd16393">
    <property type="entry name" value="SPO0J_N"/>
    <property type="match status" value="1"/>
</dbReference>
<proteinExistence type="inferred from homology"/>
<name>A0A2W4SFM7_9GAMM</name>
<dbReference type="GO" id="GO:0003677">
    <property type="term" value="F:DNA binding"/>
    <property type="evidence" value="ECO:0007669"/>
    <property type="project" value="UniProtKB-KW"/>
</dbReference>
<dbReference type="InterPro" id="IPR004437">
    <property type="entry name" value="ParB/RepB/Spo0J"/>
</dbReference>
<dbReference type="Gene3D" id="1.10.10.2830">
    <property type="match status" value="1"/>
</dbReference>
<comment type="function">
    <text evidence="5">Involved in chromosome partition. Localize to both poles of the predivisional cell following completion of DNA replication. Binds to the DNA origin of replication.</text>
</comment>
<dbReference type="InterPro" id="IPR041468">
    <property type="entry name" value="HTH_ParB/Spo0J"/>
</dbReference>
<dbReference type="Gene3D" id="3.90.1530.30">
    <property type="match status" value="1"/>
</dbReference>
<dbReference type="PANTHER" id="PTHR33375">
    <property type="entry name" value="CHROMOSOME-PARTITIONING PROTEIN PARB-RELATED"/>
    <property type="match status" value="1"/>
</dbReference>
<dbReference type="InterPro" id="IPR003115">
    <property type="entry name" value="ParB_N"/>
</dbReference>
<feature type="domain" description="ParB-like N-terminal" evidence="6">
    <location>
        <begin position="30"/>
        <end position="117"/>
    </location>
</feature>
<dbReference type="AlphaFoldDB" id="A0A2W4SFM7"/>
<dbReference type="GO" id="GO:0005694">
    <property type="term" value="C:chromosome"/>
    <property type="evidence" value="ECO:0007669"/>
    <property type="project" value="TreeGrafter"/>
</dbReference>
<comment type="caution">
    <text evidence="7">The sequence shown here is derived from an EMBL/GenBank/DDBJ whole genome shotgun (WGS) entry which is preliminary data.</text>
</comment>
<evidence type="ECO:0000313" key="7">
    <source>
        <dbReference type="EMBL" id="PZN72404.1"/>
    </source>
</evidence>
<dbReference type="Pfam" id="PF02195">
    <property type="entry name" value="ParB_N"/>
    <property type="match status" value="1"/>
</dbReference>
<evidence type="ECO:0000256" key="4">
    <source>
        <dbReference type="ARBA" id="ARBA00023125"/>
    </source>
</evidence>
<dbReference type="EMBL" id="QJPH01000489">
    <property type="protein sequence ID" value="PZN72404.1"/>
    <property type="molecule type" value="Genomic_DNA"/>
</dbReference>
<dbReference type="SMART" id="SM00470">
    <property type="entry name" value="ParB"/>
    <property type="match status" value="1"/>
</dbReference>
<evidence type="ECO:0000256" key="1">
    <source>
        <dbReference type="ARBA" id="ARBA00006295"/>
    </source>
</evidence>
<keyword evidence="4" id="KW-0238">DNA-binding</keyword>
<evidence type="ECO:0000256" key="3">
    <source>
        <dbReference type="ARBA" id="ARBA00022829"/>
    </source>
</evidence>
<dbReference type="GO" id="GO:0007059">
    <property type="term" value="P:chromosome segregation"/>
    <property type="evidence" value="ECO:0007669"/>
    <property type="project" value="UniProtKB-KW"/>
</dbReference>
<keyword evidence="3" id="KW-0159">Chromosome partition</keyword>
<dbReference type="FunFam" id="3.90.1530.30:FF:000001">
    <property type="entry name" value="Chromosome partitioning protein ParB"/>
    <property type="match status" value="1"/>
</dbReference>
<evidence type="ECO:0000256" key="5">
    <source>
        <dbReference type="ARBA" id="ARBA00025472"/>
    </source>
</evidence>
<dbReference type="GO" id="GO:0045881">
    <property type="term" value="P:positive regulation of sporulation resulting in formation of a cellular spore"/>
    <property type="evidence" value="ECO:0007669"/>
    <property type="project" value="TreeGrafter"/>
</dbReference>
<dbReference type="InterPro" id="IPR050336">
    <property type="entry name" value="Chromosome_partition/occlusion"/>
</dbReference>
<dbReference type="Pfam" id="PF17762">
    <property type="entry name" value="HTH_ParB"/>
    <property type="match status" value="1"/>
</dbReference>
<protein>
    <recommendedName>
        <fullName evidence="2">Probable chromosome-partitioning protein ParB</fullName>
    </recommendedName>
</protein>
<dbReference type="FunFam" id="1.10.10.2830:FF:000001">
    <property type="entry name" value="Chromosome partitioning protein ParB"/>
    <property type="match status" value="1"/>
</dbReference>
<dbReference type="SUPFAM" id="SSF110849">
    <property type="entry name" value="ParB/Sulfiredoxin"/>
    <property type="match status" value="1"/>
</dbReference>
<reference evidence="7 8" key="1">
    <citation type="journal article" date="2018" name="Aquat. Microb. Ecol.">
        <title>Gammaproteobacterial methanotrophs dominate.</title>
        <authorList>
            <person name="Rissanen A.J."/>
            <person name="Saarenheimo J."/>
            <person name="Tiirola M."/>
            <person name="Peura S."/>
            <person name="Aalto S.L."/>
            <person name="Karvinen A."/>
            <person name="Nykanen H."/>
        </authorList>
    </citation>
    <scope>NUCLEOTIDE SEQUENCE [LARGE SCALE GENOMIC DNA]</scope>
    <source>
        <strain evidence="7">AMbin10</strain>
    </source>
</reference>
<dbReference type="InterPro" id="IPR036086">
    <property type="entry name" value="ParB/Sulfiredoxin_sf"/>
</dbReference>
<sequence length="292" mass="33495">MKHKNKSSSLMGKLRPDVFFGTSPDLPKIVELDLDDIRQNPDQPRKTFNERALRDLASSIDKHGLIQPITVKQEDESRYLLVAGERRYRAHLLLERRTIPAIITNGNVDEIALIENIQREDLNPLETAEAFQQMLDRYNYTQEELGKVIGKAQNTVSEFLKLNSLPQQIKQDYRVSYDTISITKSVLIEITRLKTLEEQLKIWEEVKRGGLTVRVARAKKSGASPTPSISPTNKSLVAGRKFVRTLKELRTEDITINQDARIELLSIRHQVDIILEKICSNETHIMIDKEET</sequence>
<organism evidence="7 8">
    <name type="scientific">Candidatus Methylumidiphilus alinenensis</name>
    <dbReference type="NCBI Taxonomy" id="2202197"/>
    <lineage>
        <taxon>Bacteria</taxon>
        <taxon>Pseudomonadati</taxon>
        <taxon>Pseudomonadota</taxon>
        <taxon>Gammaproteobacteria</taxon>
        <taxon>Methylococcales</taxon>
        <taxon>Candidatus Methylumidiphilus</taxon>
    </lineage>
</organism>